<dbReference type="SUPFAM" id="SSF47323">
    <property type="entry name" value="Anticodon-binding domain of a subclass of class I aminoacyl-tRNA synthetases"/>
    <property type="match status" value="1"/>
</dbReference>
<keyword evidence="4 10" id="KW-0547">Nucleotide-binding</keyword>
<dbReference type="PRINTS" id="PR00984">
    <property type="entry name" value="TRNASYNTHILE"/>
</dbReference>
<dbReference type="InterPro" id="IPR013155">
    <property type="entry name" value="M/V/L/I-tRNA-synth_anticd-bd"/>
</dbReference>
<dbReference type="AlphaFoldDB" id="I7KAZ4"/>
<dbReference type="InterPro" id="IPR002301">
    <property type="entry name" value="Ile-tRNA-ligase"/>
</dbReference>
<evidence type="ECO:0000256" key="3">
    <source>
        <dbReference type="ARBA" id="ARBA00022723"/>
    </source>
</evidence>
<feature type="binding site" evidence="10">
    <location>
        <position position="627"/>
    </location>
    <ligand>
        <name>ATP</name>
        <dbReference type="ChEBI" id="CHEBI:30616"/>
    </ligand>
</feature>
<dbReference type="InterPro" id="IPR001412">
    <property type="entry name" value="aa-tRNA-synth_I_CS"/>
</dbReference>
<feature type="short sequence motif" description="'KMSKS' region" evidence="10">
    <location>
        <begin position="624"/>
        <end position="628"/>
    </location>
</feature>
<dbReference type="InterPro" id="IPR033709">
    <property type="entry name" value="Anticodon_Ile_ABEc"/>
</dbReference>
<feature type="domain" description="Methionyl/Valyl/Leucyl/Isoleucyl-tRNA synthetase anticodon-binding" evidence="12">
    <location>
        <begin position="720"/>
        <end position="866"/>
    </location>
</feature>
<dbReference type="HAMAP" id="MF_02003">
    <property type="entry name" value="Ile_tRNA_synth_type2"/>
    <property type="match status" value="1"/>
</dbReference>
<dbReference type="SUPFAM" id="SSF50677">
    <property type="entry name" value="ValRS/IleRS/LeuRS editing domain"/>
    <property type="match status" value="1"/>
</dbReference>
<dbReference type="PROSITE" id="PS00178">
    <property type="entry name" value="AA_TRNA_LIGASE_I"/>
    <property type="match status" value="1"/>
</dbReference>
<comment type="similarity">
    <text evidence="10">Belongs to the class-I aminoacyl-tRNA synthetase family. IleS type 2 subfamily.</text>
</comment>
<evidence type="ECO:0000256" key="6">
    <source>
        <dbReference type="ARBA" id="ARBA00022840"/>
    </source>
</evidence>
<reference evidence="14" key="1">
    <citation type="journal article" date="2012" name="J. Bacteriol.">
        <title>Complete genome sequence of the hydrogenotrophic, methanogenic archaeon Methanoculleus bourgensis strain MS2T, isolated from a sewage sludge digester.</title>
        <authorList>
            <person name="Maus I."/>
            <person name="Wibberg D."/>
            <person name="Stantscheff R."/>
            <person name="Eikmeyer F.G."/>
            <person name="Seffner A."/>
            <person name="Boelter J."/>
            <person name="Szczepanowski R."/>
            <person name="Blom J."/>
            <person name="Jaenicke S."/>
            <person name="Konig H."/>
            <person name="Puhler A."/>
            <person name="Schluter A."/>
        </authorList>
    </citation>
    <scope>NUCLEOTIDE SEQUENCE [LARGE SCALE GENOMIC DNA]</scope>
    <source>
        <strain evidence="14">ATCC 43281 / DSM 3045 / OCM 15 / MS2</strain>
    </source>
</reference>
<comment type="subunit">
    <text evidence="10">Monomer.</text>
</comment>
<dbReference type="InterPro" id="IPR002300">
    <property type="entry name" value="aa-tRNA-synth_Ia"/>
</dbReference>
<evidence type="ECO:0000256" key="4">
    <source>
        <dbReference type="ARBA" id="ARBA00022741"/>
    </source>
</evidence>
<comment type="catalytic activity">
    <reaction evidence="9 10">
        <text>tRNA(Ile) + L-isoleucine + ATP = L-isoleucyl-tRNA(Ile) + AMP + diphosphate</text>
        <dbReference type="Rhea" id="RHEA:11060"/>
        <dbReference type="Rhea" id="RHEA-COMP:9666"/>
        <dbReference type="Rhea" id="RHEA-COMP:9695"/>
        <dbReference type="ChEBI" id="CHEBI:30616"/>
        <dbReference type="ChEBI" id="CHEBI:33019"/>
        <dbReference type="ChEBI" id="CHEBI:58045"/>
        <dbReference type="ChEBI" id="CHEBI:78442"/>
        <dbReference type="ChEBI" id="CHEBI:78528"/>
        <dbReference type="ChEBI" id="CHEBI:456215"/>
        <dbReference type="EC" id="6.1.1.5"/>
    </reaction>
</comment>
<comment type="subcellular location">
    <subcellularLocation>
        <location evidence="10">Cytoplasm</location>
    </subcellularLocation>
</comment>
<organism evidence="13 14">
    <name type="scientific">Methanoculleus bourgensis (strain ATCC 43281 / DSM 3045 / OCM 15 / MS2)</name>
    <name type="common">Methanogenium bourgense</name>
    <dbReference type="NCBI Taxonomy" id="1201294"/>
    <lineage>
        <taxon>Archaea</taxon>
        <taxon>Methanobacteriati</taxon>
        <taxon>Methanobacteriota</taxon>
        <taxon>Stenosarchaea group</taxon>
        <taxon>Methanomicrobia</taxon>
        <taxon>Methanomicrobiales</taxon>
        <taxon>Methanomicrobiaceae</taxon>
        <taxon>Methanoculleus</taxon>
    </lineage>
</organism>
<dbReference type="Gene3D" id="3.90.740.10">
    <property type="entry name" value="Valyl/Leucyl/Isoleucyl-tRNA synthetase, editing domain"/>
    <property type="match status" value="1"/>
</dbReference>
<keyword evidence="3 10" id="KW-0479">Metal-binding</keyword>
<evidence type="ECO:0000256" key="1">
    <source>
        <dbReference type="ARBA" id="ARBA00022490"/>
    </source>
</evidence>
<accession>I7KAZ4</accession>
<dbReference type="EMBL" id="HE964772">
    <property type="protein sequence ID" value="CCJ35121.1"/>
    <property type="molecule type" value="Genomic_DNA"/>
</dbReference>
<protein>
    <recommendedName>
        <fullName evidence="10">Isoleucine--tRNA ligase</fullName>
        <ecNumber evidence="10">6.1.1.5</ecNumber>
    </recommendedName>
    <alternativeName>
        <fullName evidence="10">Isoleucyl-tRNA synthetase</fullName>
        <shortName evidence="10">IleRS</shortName>
    </alternativeName>
</protein>
<dbReference type="InterPro" id="IPR023586">
    <property type="entry name" value="Ile-tRNA-ligase_type2"/>
</dbReference>
<keyword evidence="5 10" id="KW-0862">Zinc</keyword>
<evidence type="ECO:0000256" key="8">
    <source>
        <dbReference type="ARBA" id="ARBA00023146"/>
    </source>
</evidence>
<keyword evidence="1 10" id="KW-0963">Cytoplasm</keyword>
<dbReference type="InterPro" id="IPR009008">
    <property type="entry name" value="Val/Leu/Ile-tRNA-synth_edit"/>
</dbReference>
<dbReference type="Pfam" id="PF00133">
    <property type="entry name" value="tRNA-synt_1"/>
    <property type="match status" value="1"/>
</dbReference>
<keyword evidence="8 10" id="KW-0030">Aminoacyl-tRNA synthetase</keyword>
<dbReference type="GO" id="GO:0005737">
    <property type="term" value="C:cytoplasm"/>
    <property type="evidence" value="ECO:0007669"/>
    <property type="project" value="UniProtKB-SubCell"/>
</dbReference>
<evidence type="ECO:0000256" key="7">
    <source>
        <dbReference type="ARBA" id="ARBA00022917"/>
    </source>
</evidence>
<dbReference type="GO" id="GO:0005524">
    <property type="term" value="F:ATP binding"/>
    <property type="evidence" value="ECO:0007669"/>
    <property type="project" value="UniProtKB-UniRule"/>
</dbReference>
<dbReference type="GO" id="GO:0006428">
    <property type="term" value="P:isoleucyl-tRNA aminoacylation"/>
    <property type="evidence" value="ECO:0007669"/>
    <property type="project" value="UniProtKB-UniRule"/>
</dbReference>
<comment type="domain">
    <text evidence="10">IleRS has two distinct active sites: one for aminoacylation and one for editing. The misactivated valine is translocated from the active site to the editing site, which sterically excludes the correctly activated isoleucine. The single editing site contains two valyl binding pockets, one specific for each substrate (Val-AMP or Val-tRNA(Ile)).</text>
</comment>
<dbReference type="NCBIfam" id="TIGR00392">
    <property type="entry name" value="ileS"/>
    <property type="match status" value="1"/>
</dbReference>
<name>I7KAZ4_METBM</name>
<dbReference type="Gene3D" id="1.10.730.10">
    <property type="entry name" value="Isoleucyl-tRNA Synthetase, Domain 1"/>
    <property type="match status" value="1"/>
</dbReference>
<keyword evidence="14" id="KW-1185">Reference proteome</keyword>
<evidence type="ECO:0000313" key="14">
    <source>
        <dbReference type="Proteomes" id="UP000009007"/>
    </source>
</evidence>
<dbReference type="HOGENOM" id="CLU_001493_1_1_2"/>
<evidence type="ECO:0000313" key="13">
    <source>
        <dbReference type="EMBL" id="CCJ35121.1"/>
    </source>
</evidence>
<evidence type="ECO:0000256" key="5">
    <source>
        <dbReference type="ARBA" id="ARBA00022833"/>
    </source>
</evidence>
<comment type="cofactor">
    <cofactor evidence="10">
        <name>Zn(2+)</name>
        <dbReference type="ChEBI" id="CHEBI:29105"/>
    </cofactor>
</comment>
<dbReference type="InterPro" id="IPR014729">
    <property type="entry name" value="Rossmann-like_a/b/a_fold"/>
</dbReference>
<dbReference type="Proteomes" id="UP000009007">
    <property type="component" value="Chromosome I"/>
</dbReference>
<dbReference type="CDD" id="cd07961">
    <property type="entry name" value="Anticodon_Ia_Ile_ABEc"/>
    <property type="match status" value="1"/>
</dbReference>
<dbReference type="GO" id="GO:0004822">
    <property type="term" value="F:isoleucine-tRNA ligase activity"/>
    <property type="evidence" value="ECO:0007669"/>
    <property type="project" value="UniProtKB-UniRule"/>
</dbReference>
<comment type="function">
    <text evidence="10">Catalyzes the attachment of isoleucine to tRNA(Ile). As IleRS can inadvertently accommodate and process structurally similar amino acids such as valine, to avoid such errors it has two additional distinct tRNA(Ile)-dependent editing activities. One activity is designated as 'pretransfer' editing and involves the hydrolysis of activated Val-AMP. The other activity is designated 'posttransfer' editing and involves deacylation of mischarged Val-tRNA(Ile).</text>
</comment>
<keyword evidence="6 10" id="KW-0067">ATP-binding</keyword>
<dbReference type="PANTHER" id="PTHR42780:SF1">
    <property type="entry name" value="ISOLEUCINE--TRNA LIGASE, CYTOPLASMIC"/>
    <property type="match status" value="1"/>
</dbReference>
<evidence type="ECO:0000256" key="2">
    <source>
        <dbReference type="ARBA" id="ARBA00022598"/>
    </source>
</evidence>
<dbReference type="PANTHER" id="PTHR42780">
    <property type="entry name" value="SOLEUCYL-TRNA SYNTHETASE"/>
    <property type="match status" value="1"/>
</dbReference>
<feature type="domain" description="Aminoacyl-tRNA synthetase class Ia" evidence="11">
    <location>
        <begin position="51"/>
        <end position="661"/>
    </location>
</feature>
<dbReference type="Pfam" id="PF08264">
    <property type="entry name" value="Anticodon_1"/>
    <property type="match status" value="1"/>
</dbReference>
<dbReference type="GO" id="GO:0002161">
    <property type="term" value="F:aminoacyl-tRNA deacylase activity"/>
    <property type="evidence" value="ECO:0007669"/>
    <property type="project" value="InterPro"/>
</dbReference>
<sequence length="1092" mass="124596">MPPPPPDPARHHSKMICSTRTNGTPECGYEGYEVKEVTSSYNPRDIEAGVQDYWKKENTYARVKALRKGGKAFFFVDGPPYTTGHIHLGTAWNKIIKDAILRYHRMRGADVIERAGYDMHGLPIEVKVEHQLGFASKKDIEEYGIARFIEQCREFAVTHMEIMSDQFRRLGIWLDFENPYQTIKEDYIESAWWTIQRADERGLLERGHRVVNWCPRCETAIADSEVEYWDETDPSIFVKFPVTGRENEYLVIWTTTPWTLPANVAVAVNPTFTYARVRAEKDGSEEILWIADELVESVLKMGRYQDYTVEGRVPGSDLVGTEYTSPLASPVPHQSEIRHRVVAADYVELDNTGLVHIAPGHGWDDYLVGIREGLEVFCPVDTGGRFTREAGEFAGVYVRDANDAIIDALGDYLLARRTITHRYGHCWRCKTPIIYRATAQWFLKATEIRDSMLDEIAKVKWYPEWAGSARFHDFVKDSRDWCISRQRYWGIPIPIWHCEQCGGYTVIGTIAELEERSGTKVTDPHRPYVDAITIPCSCGGEMHRVTDIFDVWFDSAVASWATLGFPREREAFDRLWPADFITEGQDQTRGWFYSQLGASNVAFGRAPYKSVLMHGFALDAEGRKMSKSIGNVVTPEEVMDRFGVDVLRFYVLWANAPWDDMKFNWDGVKTIHRALTILWNVYRFPLPYMILDSFQPASGNDGRWDETFVRTHIRDMPEEDRWIISRVNTLAQTIRDDLQEYHLHRVTRALAAFILEDLSRWYVQLVRPRMWLEEDSPEKRDAYETTYYVMRRVIALLAPSAPHITEEIYQNLRLPGDPESVHMLDWPEADDLLIDRNLETAMEVIRSFDDAVATARQAGRRKLRWPVGETVVVTGSDEVKAALEDLNDLALTRANARTVRVVTGTWNRILWQAEPVMRAIGPEFGREGPKVKALIEQSDGTALKAAIERDGKTELGGYEIAARHVTFAEALPEGVFAAPMKDATVYVDVTLTPELEAEGYAREVIRRIQEMRRQLDLNVDDFIVAAVDVADERVAALIGVEEWKKEIAGEVRAATLTVRHADGKGPAGPFALEKDWDVEGVQMQMGISRAGE</sequence>
<dbReference type="FunFam" id="3.40.50.620:FF:000286">
    <property type="entry name" value="Isoleucine--tRNA ligase"/>
    <property type="match status" value="1"/>
</dbReference>
<dbReference type="PATRIC" id="fig|1201294.9.peg.215"/>
<keyword evidence="7 10" id="KW-0648">Protein biosynthesis</keyword>
<dbReference type="EC" id="6.1.1.5" evidence="10"/>
<evidence type="ECO:0000256" key="10">
    <source>
        <dbReference type="HAMAP-Rule" id="MF_02003"/>
    </source>
</evidence>
<dbReference type="Gene3D" id="3.40.50.620">
    <property type="entry name" value="HUPs"/>
    <property type="match status" value="2"/>
</dbReference>
<keyword evidence="2 10" id="KW-0436">Ligase</keyword>
<feature type="short sequence motif" description="'HIGH' region" evidence="10">
    <location>
        <begin position="80"/>
        <end position="90"/>
    </location>
</feature>
<proteinExistence type="inferred from homology"/>
<evidence type="ECO:0000256" key="9">
    <source>
        <dbReference type="ARBA" id="ARBA00048359"/>
    </source>
</evidence>
<dbReference type="GO" id="GO:0008270">
    <property type="term" value="F:zinc ion binding"/>
    <property type="evidence" value="ECO:0007669"/>
    <property type="project" value="UniProtKB-UniRule"/>
</dbReference>
<evidence type="ECO:0000259" key="12">
    <source>
        <dbReference type="Pfam" id="PF08264"/>
    </source>
</evidence>
<gene>
    <name evidence="10 13" type="primary">ileS</name>
    <name evidence="13" type="ordered locus">BN140_0198</name>
</gene>
<dbReference type="KEGG" id="mbg:BN140_0198"/>
<dbReference type="SUPFAM" id="SSF52374">
    <property type="entry name" value="Nucleotidylyl transferase"/>
    <property type="match status" value="1"/>
</dbReference>
<evidence type="ECO:0000259" key="11">
    <source>
        <dbReference type="Pfam" id="PF00133"/>
    </source>
</evidence>
<dbReference type="CDD" id="cd00818">
    <property type="entry name" value="IleRS_core"/>
    <property type="match status" value="1"/>
</dbReference>
<dbReference type="STRING" id="1201294.BN140_0198"/>
<dbReference type="InterPro" id="IPR009080">
    <property type="entry name" value="tRNAsynth_Ia_anticodon-bd"/>
</dbReference>
<dbReference type="Pfam" id="PF19302">
    <property type="entry name" value="DUF5915"/>
    <property type="match status" value="1"/>
</dbReference>
<dbReference type="GO" id="GO:0000049">
    <property type="term" value="F:tRNA binding"/>
    <property type="evidence" value="ECO:0007669"/>
    <property type="project" value="InterPro"/>
</dbReference>